<dbReference type="CDD" id="cd11293">
    <property type="entry name" value="gelsolin_S4_like"/>
    <property type="match status" value="1"/>
</dbReference>
<dbReference type="InterPro" id="IPR007122">
    <property type="entry name" value="Villin/Gelsolin"/>
</dbReference>
<keyword evidence="8" id="KW-0206">Cytoskeleton</keyword>
<dbReference type="InterPro" id="IPR003128">
    <property type="entry name" value="Villin_headpiece"/>
</dbReference>
<evidence type="ECO:0000259" key="9">
    <source>
        <dbReference type="PROSITE" id="PS51089"/>
    </source>
</evidence>
<dbReference type="GO" id="GO:0015629">
    <property type="term" value="C:actin cytoskeleton"/>
    <property type="evidence" value="ECO:0007669"/>
    <property type="project" value="TreeGrafter"/>
</dbReference>
<dbReference type="SUPFAM" id="SSF82754">
    <property type="entry name" value="C-terminal, gelsolin-like domain of Sec23/24"/>
    <property type="match status" value="2"/>
</dbReference>
<protein>
    <submittedName>
        <fullName evidence="11">Advillin</fullName>
    </submittedName>
</protein>
<dbReference type="GO" id="GO:0008154">
    <property type="term" value="P:actin polymerization or depolymerization"/>
    <property type="evidence" value="ECO:0007669"/>
    <property type="project" value="TreeGrafter"/>
</dbReference>
<dbReference type="SMART" id="SM00262">
    <property type="entry name" value="GEL"/>
    <property type="match status" value="6"/>
</dbReference>
<dbReference type="GO" id="GO:0005546">
    <property type="term" value="F:phosphatidylinositol-4,5-bisphosphate binding"/>
    <property type="evidence" value="ECO:0007669"/>
    <property type="project" value="TreeGrafter"/>
</dbReference>
<keyword evidence="3" id="KW-0117">Actin capping</keyword>
<evidence type="ECO:0000313" key="11">
    <source>
        <dbReference type="RefSeq" id="XP_031423959.1"/>
    </source>
</evidence>
<sequence length="815" mass="92007">MEYTFRAVTQTPGIIIWRIEKMELVLVPEKSHGNFFEGDCYVLIYTRKVSSAVFYDIHYWIGSQSSQDEQGAAAVYTVQLDEFLGSGPIQHREVQNHESDTFRGYFKQGIIYKKGGVASGMRHTETNTYDIQRLLHVKGKRRVTAMEVEMKWQSFNLGDVFLLDTGKVIIQWNGPESNRQERLKGMQLAKDIRDRERGGRAEIGVIEGDVKGDSPHLMEVLKSTLGEQTDRLSSAVPDDTPDQEQKCQLTLYHVSDADGVMKVTEIGARPLVQDLLNHDDCYFLDQGGLKVFVWKGKKATKAERQTAMSRALEFIKLKGYSHTTNIETVNDGGESALFKQLFQSWRVKGQTVGLGRTHSVGRVAKVTQEKFDASRMHVMPEIAAQERMVDDGSGVVEVWRIENLELVPVEPEWHGYFYGGDCYLILYTYQVNIRKNYMLYIWQGRHATQDELAASAFQAVELDQKYNDEPVQVRVTMGKEPRHFMAMFKGKMVIFEGGTSRKGGSDPEPPVRLFQVSGSDPSNTKAIEVPALAGCLNSNDVFLLKSQTGIYLWCGKGSSGDERAMAKEISKVIGQDNAAEETIAEGQEPGEFWVLLGGKTPYANDKRLQQASMDHQPRLFECSNKTGRFTVSEVTEFTQDDLSEDDVMLLDTWDQVFLWVGNQANEEERKESVVTCKEYLHTHPGSRDPDTPILLVKQGFEPPTFTGWFLAWDPAKWSGGKTYEQLKMELGEVTSLTRVPEEDGSADSNITYKSFPAEDLINKQPEELPEAVHPAHKEKHLSDTDFQAVFGVSKDQFANMPPWKQISLKKGKGLF</sequence>
<dbReference type="PANTHER" id="PTHR11977:SF33">
    <property type="entry name" value="ADVILLIN"/>
    <property type="match status" value="1"/>
</dbReference>
<evidence type="ECO:0000256" key="3">
    <source>
        <dbReference type="ARBA" id="ARBA00022467"/>
    </source>
</evidence>
<dbReference type="Pfam" id="PF02209">
    <property type="entry name" value="VHP"/>
    <property type="match status" value="1"/>
</dbReference>
<accession>A0A6P8FEE8</accession>
<dbReference type="FunFam" id="3.40.20.10:FF:000002">
    <property type="entry name" value="Gelsolin"/>
    <property type="match status" value="1"/>
</dbReference>
<keyword evidence="5" id="KW-0677">Repeat</keyword>
<dbReference type="Gene3D" id="1.10.950.10">
    <property type="entry name" value="Villin headpiece domain"/>
    <property type="match status" value="1"/>
</dbReference>
<gene>
    <name evidence="11" type="primary">avil</name>
</gene>
<dbReference type="SMART" id="SM00153">
    <property type="entry name" value="VHP"/>
    <property type="match status" value="1"/>
</dbReference>
<organism evidence="10 11">
    <name type="scientific">Clupea harengus</name>
    <name type="common">Atlantic herring</name>
    <dbReference type="NCBI Taxonomy" id="7950"/>
    <lineage>
        <taxon>Eukaryota</taxon>
        <taxon>Metazoa</taxon>
        <taxon>Chordata</taxon>
        <taxon>Craniata</taxon>
        <taxon>Vertebrata</taxon>
        <taxon>Euteleostomi</taxon>
        <taxon>Actinopterygii</taxon>
        <taxon>Neopterygii</taxon>
        <taxon>Teleostei</taxon>
        <taxon>Clupei</taxon>
        <taxon>Clupeiformes</taxon>
        <taxon>Clupeoidei</taxon>
        <taxon>Clupeidae</taxon>
        <taxon>Clupea</taxon>
    </lineage>
</organism>
<dbReference type="AlphaFoldDB" id="A0A6P8FEE8"/>
<dbReference type="SUPFAM" id="SSF47050">
    <property type="entry name" value="VHP, Villin headpiece domain"/>
    <property type="match status" value="1"/>
</dbReference>
<dbReference type="GO" id="GO:0005737">
    <property type="term" value="C:cytoplasm"/>
    <property type="evidence" value="ECO:0007669"/>
    <property type="project" value="TreeGrafter"/>
</dbReference>
<evidence type="ECO:0000313" key="10">
    <source>
        <dbReference type="Proteomes" id="UP000515152"/>
    </source>
</evidence>
<dbReference type="CDD" id="cd11291">
    <property type="entry name" value="gelsolin_S6_like"/>
    <property type="match status" value="1"/>
</dbReference>
<dbReference type="CDD" id="cd11288">
    <property type="entry name" value="gelsolin_S5_like"/>
    <property type="match status" value="1"/>
</dbReference>
<evidence type="ECO:0000256" key="2">
    <source>
        <dbReference type="ARBA" id="ARBA00008418"/>
    </source>
</evidence>
<dbReference type="PRINTS" id="PR00597">
    <property type="entry name" value="GELSOLIN"/>
</dbReference>
<dbReference type="Proteomes" id="UP000515152">
    <property type="component" value="Chromosome 5"/>
</dbReference>
<dbReference type="PANTHER" id="PTHR11977">
    <property type="entry name" value="VILLIN"/>
    <property type="match status" value="1"/>
</dbReference>
<evidence type="ECO:0000256" key="8">
    <source>
        <dbReference type="ARBA" id="ARBA00023212"/>
    </source>
</evidence>
<dbReference type="FunFam" id="3.40.20.10:FF:000005">
    <property type="entry name" value="Gelsolin"/>
    <property type="match status" value="1"/>
</dbReference>
<dbReference type="GO" id="GO:0051016">
    <property type="term" value="P:barbed-end actin filament capping"/>
    <property type="evidence" value="ECO:0007669"/>
    <property type="project" value="TreeGrafter"/>
</dbReference>
<dbReference type="FunFam" id="3.40.20.10:FF:000027">
    <property type="entry name" value="Villin 1"/>
    <property type="match status" value="1"/>
</dbReference>
<dbReference type="FunFam" id="3.40.20.10:FF:000001">
    <property type="entry name" value="Gelsolin"/>
    <property type="match status" value="1"/>
</dbReference>
<comment type="subcellular location">
    <subcellularLocation>
        <location evidence="1">Cytoplasm</location>
        <location evidence="1">Cytoskeleton</location>
    </subcellularLocation>
</comment>
<dbReference type="CDD" id="cd11289">
    <property type="entry name" value="gelsolin_S2_like"/>
    <property type="match status" value="1"/>
</dbReference>
<dbReference type="PROSITE" id="PS51089">
    <property type="entry name" value="HP"/>
    <property type="match status" value="1"/>
</dbReference>
<dbReference type="RefSeq" id="XP_031423959.1">
    <property type="nucleotide sequence ID" value="XM_031568099.2"/>
</dbReference>
<dbReference type="FunFam" id="3.40.20.10:FF:000004">
    <property type="entry name" value="Gelsolin"/>
    <property type="match status" value="1"/>
</dbReference>
<keyword evidence="10" id="KW-1185">Reference proteome</keyword>
<evidence type="ECO:0000256" key="4">
    <source>
        <dbReference type="ARBA" id="ARBA00022490"/>
    </source>
</evidence>
<evidence type="ECO:0000256" key="6">
    <source>
        <dbReference type="ARBA" id="ARBA00022837"/>
    </source>
</evidence>
<dbReference type="CTD" id="10677"/>
<keyword evidence="4" id="KW-0963">Cytoplasm</keyword>
<dbReference type="Gene3D" id="3.40.20.10">
    <property type="entry name" value="Severin"/>
    <property type="match status" value="6"/>
</dbReference>
<proteinExistence type="inferred from homology"/>
<comment type="similarity">
    <text evidence="2">Belongs to the villin/gelsolin family.</text>
</comment>
<evidence type="ECO:0000256" key="7">
    <source>
        <dbReference type="ARBA" id="ARBA00023203"/>
    </source>
</evidence>
<keyword evidence="7" id="KW-0009">Actin-binding</keyword>
<dbReference type="GeneID" id="105897873"/>
<keyword evidence="6" id="KW-0106">Calcium</keyword>
<feature type="domain" description="HP" evidence="9">
    <location>
        <begin position="749"/>
        <end position="815"/>
    </location>
</feature>
<dbReference type="CDD" id="cd11292">
    <property type="entry name" value="gelsolin_S3_like"/>
    <property type="match status" value="1"/>
</dbReference>
<dbReference type="InterPro" id="IPR036180">
    <property type="entry name" value="Gelsolin-like_dom_sf"/>
</dbReference>
<evidence type="ECO:0000256" key="1">
    <source>
        <dbReference type="ARBA" id="ARBA00004245"/>
    </source>
</evidence>
<dbReference type="KEGG" id="char:105897873"/>
<name>A0A6P8FEE8_CLUHA</name>
<dbReference type="GO" id="GO:0051014">
    <property type="term" value="P:actin filament severing"/>
    <property type="evidence" value="ECO:0007669"/>
    <property type="project" value="TreeGrafter"/>
</dbReference>
<dbReference type="InterPro" id="IPR007123">
    <property type="entry name" value="Gelsolin-like_dom"/>
</dbReference>
<dbReference type="Pfam" id="PF00626">
    <property type="entry name" value="Gelsolin"/>
    <property type="match status" value="6"/>
</dbReference>
<dbReference type="OrthoDB" id="6375767at2759"/>
<dbReference type="InterPro" id="IPR029006">
    <property type="entry name" value="ADF-H/Gelsolin-like_dom_sf"/>
</dbReference>
<dbReference type="CDD" id="cd11290">
    <property type="entry name" value="gelsolin_S1_like"/>
    <property type="match status" value="1"/>
</dbReference>
<dbReference type="GO" id="GO:0051015">
    <property type="term" value="F:actin filament binding"/>
    <property type="evidence" value="ECO:0007669"/>
    <property type="project" value="InterPro"/>
</dbReference>
<dbReference type="SUPFAM" id="SSF55753">
    <property type="entry name" value="Actin depolymerizing proteins"/>
    <property type="match status" value="4"/>
</dbReference>
<dbReference type="InterPro" id="IPR036886">
    <property type="entry name" value="Villin_headpiece_dom_sf"/>
</dbReference>
<reference evidence="11" key="1">
    <citation type="submission" date="2025-08" db="UniProtKB">
        <authorList>
            <consortium name="RefSeq"/>
        </authorList>
    </citation>
    <scope>IDENTIFICATION</scope>
</reference>
<evidence type="ECO:0000256" key="5">
    <source>
        <dbReference type="ARBA" id="ARBA00022737"/>
    </source>
</evidence>